<evidence type="ECO:0000313" key="2">
    <source>
        <dbReference type="EMBL" id="SEN65663.1"/>
    </source>
</evidence>
<accession>A0A1H8IA86</accession>
<keyword evidence="1" id="KW-0472">Membrane</keyword>
<proteinExistence type="predicted"/>
<organism evidence="2 3">
    <name type="scientific">Roseovarius tolerans</name>
    <dbReference type="NCBI Taxonomy" id="74031"/>
    <lineage>
        <taxon>Bacteria</taxon>
        <taxon>Pseudomonadati</taxon>
        <taxon>Pseudomonadota</taxon>
        <taxon>Alphaproteobacteria</taxon>
        <taxon>Rhodobacterales</taxon>
        <taxon>Roseobacteraceae</taxon>
        <taxon>Roseovarius</taxon>
    </lineage>
</organism>
<evidence type="ECO:0000313" key="3">
    <source>
        <dbReference type="Proteomes" id="UP000182160"/>
    </source>
</evidence>
<dbReference type="AlphaFoldDB" id="A0A1H8IA86"/>
<keyword evidence="1" id="KW-0812">Transmembrane</keyword>
<sequence length="73" mass="8452">MGLLDRYYVIVHDLVLYFGYPYDDKVPDWIHPIIHVIFVIAPALLLGVVFSFVFRGLLGRFCRKDFGFDVCAV</sequence>
<keyword evidence="1" id="KW-1133">Transmembrane helix</keyword>
<protein>
    <submittedName>
        <fullName evidence="2">Uncharacterized protein</fullName>
    </submittedName>
</protein>
<dbReference type="EMBL" id="FOBO01000023">
    <property type="protein sequence ID" value="SEN65663.1"/>
    <property type="molecule type" value="Genomic_DNA"/>
</dbReference>
<name>A0A1H8IA86_9RHOB</name>
<gene>
    <name evidence="2" type="ORF">SAMN04488077_12312</name>
</gene>
<dbReference type="Proteomes" id="UP000182160">
    <property type="component" value="Unassembled WGS sequence"/>
</dbReference>
<feature type="transmembrane region" description="Helical" evidence="1">
    <location>
        <begin position="29"/>
        <end position="54"/>
    </location>
</feature>
<dbReference type="RefSeq" id="WP_074788082.1">
    <property type="nucleotide sequence ID" value="NZ_FOBO01000023.1"/>
</dbReference>
<reference evidence="2 3" key="1">
    <citation type="submission" date="2016-10" db="EMBL/GenBank/DDBJ databases">
        <authorList>
            <person name="de Groot N.N."/>
        </authorList>
    </citation>
    <scope>NUCLEOTIDE SEQUENCE [LARGE SCALE GENOMIC DNA]</scope>
    <source>
        <strain evidence="2 3">DSM 11457</strain>
    </source>
</reference>
<evidence type="ECO:0000256" key="1">
    <source>
        <dbReference type="SAM" id="Phobius"/>
    </source>
</evidence>